<proteinExistence type="predicted"/>
<dbReference type="EMBL" id="KZ821467">
    <property type="protein sequence ID" value="PYH32507.1"/>
    <property type="molecule type" value="Genomic_DNA"/>
</dbReference>
<dbReference type="AlphaFoldDB" id="A0A318YFS8"/>
<dbReference type="OrthoDB" id="4495314at2759"/>
<protein>
    <submittedName>
        <fullName evidence="1">Uncharacterized protein</fullName>
    </submittedName>
</protein>
<gene>
    <name evidence="1" type="ORF">BO87DRAFT_281561</name>
</gene>
<dbReference type="Proteomes" id="UP000247647">
    <property type="component" value="Unassembled WGS sequence"/>
</dbReference>
<organism evidence="1 2">
    <name type="scientific">Aspergillus neoniger (strain CBS 115656)</name>
    <dbReference type="NCBI Taxonomy" id="1448310"/>
    <lineage>
        <taxon>Eukaryota</taxon>
        <taxon>Fungi</taxon>
        <taxon>Dikarya</taxon>
        <taxon>Ascomycota</taxon>
        <taxon>Pezizomycotina</taxon>
        <taxon>Eurotiomycetes</taxon>
        <taxon>Eurotiomycetidae</taxon>
        <taxon>Eurotiales</taxon>
        <taxon>Aspergillaceae</taxon>
        <taxon>Aspergillus</taxon>
        <taxon>Aspergillus subgen. Circumdati</taxon>
    </lineage>
</organism>
<keyword evidence="2" id="KW-1185">Reference proteome</keyword>
<sequence length="682" mass="77672">LDPAACFNALVQCHVRYSTTNATPVEVPLETEIYSTETKTIDDLRGISIAKRFSIEAVRALSSDEFDKLLIFLQNPQASMTYSQEQMQAKLMQRLEEFYSMDQQLSHQSCDGLSIPGGPVSADLGIALHLATGRDLSRKFWDKRSASISLLQEKGISEQFAFGYDWHWRSEKTYLDRSDCPLKKWPKQLRALHDQMSTDILEMLSLPFLITGSACTRSNLKKSLGHASKCLEDPISTTATLDFDLDFRNDCLCRMIVHICHPSAGFTANSEMRATMASQIDAGLNFFLWLTGRSYNATSFRRTYSQAGPCRKRSAPLAEMYSYIRKEREERRFLKLTEYSPSFLSWAGRYLFQDPATITSDGNSVAVAALSKIRMRMSISRRKHVLRVESEKISEREQENGNCKEDIRSIYGQYLFHGKAVVVLRSGYVKLTAPEHGFSLLFRMSATEAKRILALQKEIRIYFLPCEVTLCVDDITVYRKPIERLLSSVRGEEWLLQIVGELTAVREGLTEERRFRYGTPEINLAVIPHDSRLGNRWKNGELQRKLSLGSLFSCTKISNAAKVGRVYFRGVQLYIPREADFETVFVKCDLVAQGFRHPNACLSKSEPDDPANRIGIKVRYQIKESSEQEEFWVAMSGGCNIRILNSLVDFLDGKSEDWTEGQPRRFLPRNISKGRGKISYTS</sequence>
<dbReference type="GeneID" id="37121386"/>
<feature type="non-terminal residue" evidence="1">
    <location>
        <position position="1"/>
    </location>
</feature>
<evidence type="ECO:0000313" key="1">
    <source>
        <dbReference type="EMBL" id="PYH32507.1"/>
    </source>
</evidence>
<dbReference type="RefSeq" id="XP_025477985.1">
    <property type="nucleotide sequence ID" value="XM_025618930.1"/>
</dbReference>
<reference evidence="1" key="1">
    <citation type="submission" date="2016-12" db="EMBL/GenBank/DDBJ databases">
        <title>The genomes of Aspergillus section Nigri reveals drivers in fungal speciation.</title>
        <authorList>
            <consortium name="DOE Joint Genome Institute"/>
            <person name="Vesth T.C."/>
            <person name="Nybo J."/>
            <person name="Theobald S."/>
            <person name="Brandl J."/>
            <person name="Frisvad J.C."/>
            <person name="Nielsen K.F."/>
            <person name="Lyhne E.K."/>
            <person name="Kogle M.E."/>
            <person name="Kuo A."/>
            <person name="Riley R."/>
            <person name="Clum A."/>
            <person name="Nolan M."/>
            <person name="Lipzen A."/>
            <person name="Salamov A."/>
            <person name="Henrissat B."/>
            <person name="Wiebenga A."/>
            <person name="De Vries R.P."/>
            <person name="Grigoriev I.V."/>
            <person name="Mortensen U.H."/>
            <person name="Andersen M.R."/>
            <person name="Baker S.E."/>
        </authorList>
    </citation>
    <scope>NUCLEOTIDE SEQUENCE [LARGE SCALE GENOMIC DNA]</scope>
    <source>
        <strain evidence="1">CBS 115656</strain>
    </source>
</reference>
<name>A0A318YFS8_ASPNB</name>
<evidence type="ECO:0000313" key="2">
    <source>
        <dbReference type="Proteomes" id="UP000247647"/>
    </source>
</evidence>
<accession>A0A318YFS8</accession>
<feature type="non-terminal residue" evidence="1">
    <location>
        <position position="682"/>
    </location>
</feature>